<keyword evidence="2" id="KW-0805">Transcription regulation</keyword>
<dbReference type="Gene3D" id="1.10.1660.10">
    <property type="match status" value="1"/>
</dbReference>
<proteinExistence type="predicted"/>
<sequence>MSKYFRIGEISKMYHIGTDSLRYYEKIGILSPKRGENQYRLYRTEDIWRLNVIRELRELGFSMEQIGVYLKDHTVSTTRMLLEEELRMIQEKQEKLRLLKKNVNERIRMLSECDEQEMGKVRLRRLGLRRCHYIDEGYRQDEEMDVLIKQLLNKNPETLYIIGSNRIGSVIPKESARNSRCREYSGVFMIDEEGDTVIQGGDYLTLSYRGDCGQNYYFLPKLLNYAKEKGYRMASDVYELLWVDIHVSARVDEHITELQFRVERQ</sequence>
<keyword evidence="3" id="KW-0238">DNA-binding</keyword>
<dbReference type="InterPro" id="IPR009061">
    <property type="entry name" value="DNA-bd_dom_put_sf"/>
</dbReference>
<dbReference type="SUPFAM" id="SSF55136">
    <property type="entry name" value="Probable bacterial effector-binding domain"/>
    <property type="match status" value="1"/>
</dbReference>
<dbReference type="InterPro" id="IPR011256">
    <property type="entry name" value="Reg_factor_effector_dom_sf"/>
</dbReference>
<accession>A0A7X3SKZ6</accession>
<evidence type="ECO:0000256" key="4">
    <source>
        <dbReference type="ARBA" id="ARBA00023163"/>
    </source>
</evidence>
<keyword evidence="4" id="KW-0804">Transcription</keyword>
<dbReference type="EMBL" id="WUQX01000001">
    <property type="protein sequence ID" value="MXP77891.1"/>
    <property type="molecule type" value="Genomic_DNA"/>
</dbReference>
<dbReference type="PROSITE" id="PS50937">
    <property type="entry name" value="HTH_MERR_2"/>
    <property type="match status" value="1"/>
</dbReference>
<reference evidence="7 8" key="1">
    <citation type="submission" date="2019-12" db="EMBL/GenBank/DDBJ databases">
        <title>Sporaefaciens musculi gen. nov., sp. nov., a novel bacterium isolated from the caecum of an obese mouse.</title>
        <authorList>
            <person name="Rasmussen T.S."/>
            <person name="Streidl T."/>
            <person name="Hitch T.C.A."/>
            <person name="Wortmann E."/>
            <person name="Deptula P."/>
            <person name="Hansen M."/>
            <person name="Nielsen D.S."/>
            <person name="Clavel T."/>
            <person name="Vogensen F.K."/>
        </authorList>
    </citation>
    <scope>NUCLEOTIDE SEQUENCE [LARGE SCALE GENOMIC DNA]</scope>
    <source>
        <strain evidence="7 8">WCA-9-b2</strain>
    </source>
</reference>
<evidence type="ECO:0000313" key="7">
    <source>
        <dbReference type="EMBL" id="MXP77891.1"/>
    </source>
</evidence>
<keyword evidence="8" id="KW-1185">Reference proteome</keyword>
<dbReference type="InterPro" id="IPR000551">
    <property type="entry name" value="MerR-type_HTH_dom"/>
</dbReference>
<evidence type="ECO:0000313" key="8">
    <source>
        <dbReference type="Proteomes" id="UP000460412"/>
    </source>
</evidence>
<dbReference type="InterPro" id="IPR047057">
    <property type="entry name" value="MerR_fam"/>
</dbReference>
<evidence type="ECO:0000256" key="3">
    <source>
        <dbReference type="ARBA" id="ARBA00023125"/>
    </source>
</evidence>
<organism evidence="7 8">
    <name type="scientific">Sporofaciens musculi</name>
    <dbReference type="NCBI Taxonomy" id="2681861"/>
    <lineage>
        <taxon>Bacteria</taxon>
        <taxon>Bacillati</taxon>
        <taxon>Bacillota</taxon>
        <taxon>Clostridia</taxon>
        <taxon>Lachnospirales</taxon>
        <taxon>Lachnospiraceae</taxon>
        <taxon>Sporofaciens</taxon>
    </lineage>
</organism>
<dbReference type="SUPFAM" id="SSF46955">
    <property type="entry name" value="Putative DNA-binding domain"/>
    <property type="match status" value="1"/>
</dbReference>
<protein>
    <submittedName>
        <fullName evidence="7">MerR family transcriptional regulator</fullName>
    </submittedName>
</protein>
<feature type="coiled-coil region" evidence="5">
    <location>
        <begin position="79"/>
        <end position="106"/>
    </location>
</feature>
<dbReference type="GO" id="GO:0003700">
    <property type="term" value="F:DNA-binding transcription factor activity"/>
    <property type="evidence" value="ECO:0007669"/>
    <property type="project" value="InterPro"/>
</dbReference>
<keyword evidence="1" id="KW-0678">Repressor</keyword>
<dbReference type="GO" id="GO:0003677">
    <property type="term" value="F:DNA binding"/>
    <property type="evidence" value="ECO:0007669"/>
    <property type="project" value="UniProtKB-KW"/>
</dbReference>
<gene>
    <name evidence="7" type="ORF">GN277_21815</name>
</gene>
<evidence type="ECO:0000256" key="2">
    <source>
        <dbReference type="ARBA" id="ARBA00023015"/>
    </source>
</evidence>
<dbReference type="PANTHER" id="PTHR30204:SF69">
    <property type="entry name" value="MERR-FAMILY TRANSCRIPTIONAL REGULATOR"/>
    <property type="match status" value="1"/>
</dbReference>
<name>A0A7X3SKZ6_9FIRM</name>
<dbReference type="Pfam" id="PF13411">
    <property type="entry name" value="MerR_1"/>
    <property type="match status" value="1"/>
</dbReference>
<feature type="domain" description="HTH merR-type" evidence="6">
    <location>
        <begin position="4"/>
        <end position="72"/>
    </location>
</feature>
<dbReference type="Gene3D" id="3.20.80.10">
    <property type="entry name" value="Regulatory factor, effector binding domain"/>
    <property type="match status" value="1"/>
</dbReference>
<dbReference type="SMART" id="SM00422">
    <property type="entry name" value="HTH_MERR"/>
    <property type="match status" value="1"/>
</dbReference>
<evidence type="ECO:0000256" key="5">
    <source>
        <dbReference type="SAM" id="Coils"/>
    </source>
</evidence>
<evidence type="ECO:0000259" key="6">
    <source>
        <dbReference type="PROSITE" id="PS50937"/>
    </source>
</evidence>
<dbReference type="AlphaFoldDB" id="A0A7X3SKZ6"/>
<evidence type="ECO:0000256" key="1">
    <source>
        <dbReference type="ARBA" id="ARBA00022491"/>
    </source>
</evidence>
<comment type="caution">
    <text evidence="7">The sequence shown here is derived from an EMBL/GenBank/DDBJ whole genome shotgun (WGS) entry which is preliminary data.</text>
</comment>
<dbReference type="Proteomes" id="UP000460412">
    <property type="component" value="Unassembled WGS sequence"/>
</dbReference>
<dbReference type="RefSeq" id="WP_159753660.1">
    <property type="nucleotide sequence ID" value="NZ_WUQX01000001.1"/>
</dbReference>
<keyword evidence="5" id="KW-0175">Coiled coil</keyword>
<dbReference type="PANTHER" id="PTHR30204">
    <property type="entry name" value="REDOX-CYCLING DRUG-SENSING TRANSCRIPTIONAL ACTIVATOR SOXR"/>
    <property type="match status" value="1"/>
</dbReference>